<dbReference type="PANTHER" id="PTHR33204:SF18">
    <property type="entry name" value="TRANSCRIPTIONAL REGULATORY PROTEIN"/>
    <property type="match status" value="1"/>
</dbReference>
<evidence type="ECO:0000256" key="3">
    <source>
        <dbReference type="ARBA" id="ARBA00023163"/>
    </source>
</evidence>
<gene>
    <name evidence="5" type="ORF">WNY58_07990</name>
</gene>
<feature type="domain" description="HTH hxlR-type" evidence="4">
    <location>
        <begin position="7"/>
        <end position="104"/>
    </location>
</feature>
<dbReference type="InterPro" id="IPR002577">
    <property type="entry name" value="HTH_HxlR"/>
</dbReference>
<dbReference type="PANTHER" id="PTHR33204">
    <property type="entry name" value="TRANSCRIPTIONAL REGULATOR, MARR FAMILY"/>
    <property type="match status" value="1"/>
</dbReference>
<dbReference type="Pfam" id="PF02036">
    <property type="entry name" value="SCP2"/>
    <property type="match status" value="1"/>
</dbReference>
<dbReference type="RefSeq" id="WP_067985837.1">
    <property type="nucleotide sequence ID" value="NZ_CAXBCE010000003.1"/>
</dbReference>
<reference evidence="5 6" key="1">
    <citation type="submission" date="2024-03" db="EMBL/GenBank/DDBJ databases">
        <title>Community enrichment and isolation of bacterial strains for fucoidan degradation.</title>
        <authorList>
            <person name="Sichert A."/>
        </authorList>
    </citation>
    <scope>NUCLEOTIDE SEQUENCE [LARGE SCALE GENOMIC DNA]</scope>
    <source>
        <strain evidence="5 6">AS76</strain>
    </source>
</reference>
<evidence type="ECO:0000256" key="1">
    <source>
        <dbReference type="ARBA" id="ARBA00023015"/>
    </source>
</evidence>
<evidence type="ECO:0000256" key="2">
    <source>
        <dbReference type="ARBA" id="ARBA00023125"/>
    </source>
</evidence>
<dbReference type="InterPro" id="IPR036527">
    <property type="entry name" value="SCP2_sterol-bd_dom_sf"/>
</dbReference>
<organism evidence="5 6">
    <name type="scientific">Neptuniibacter pectenicola</name>
    <dbReference type="NCBI Taxonomy" id="1806669"/>
    <lineage>
        <taxon>Bacteria</taxon>
        <taxon>Pseudomonadati</taxon>
        <taxon>Pseudomonadota</taxon>
        <taxon>Gammaproteobacteria</taxon>
        <taxon>Oceanospirillales</taxon>
        <taxon>Oceanospirillaceae</taxon>
        <taxon>Neptuniibacter</taxon>
    </lineage>
</organism>
<dbReference type="Gene3D" id="1.10.10.10">
    <property type="entry name" value="Winged helix-like DNA-binding domain superfamily/Winged helix DNA-binding domain"/>
    <property type="match status" value="1"/>
</dbReference>
<keyword evidence="2" id="KW-0238">DNA-binding</keyword>
<dbReference type="SUPFAM" id="SSF55718">
    <property type="entry name" value="SCP-like"/>
    <property type="match status" value="1"/>
</dbReference>
<dbReference type="Gene3D" id="3.30.1050.10">
    <property type="entry name" value="SCP2 sterol-binding domain"/>
    <property type="match status" value="1"/>
</dbReference>
<evidence type="ECO:0000313" key="6">
    <source>
        <dbReference type="Proteomes" id="UP001449225"/>
    </source>
</evidence>
<dbReference type="InterPro" id="IPR003033">
    <property type="entry name" value="SCP2_sterol-bd_dom"/>
</dbReference>
<keyword evidence="3" id="KW-0804">Transcription</keyword>
<sequence length="227" mass="26167">MHYLQFCPLAKASELLCEKWTLLIIRELLMGGKRFNDFQRGMASISPTMLTKRLNELTENGLIVRKKIPGQRGYEYFLSESGKELAPIIQQIGEWGMRWTRSQLPDSELDIELLMLYLERSINPEHLPGDSTILSFNFTDQNQMAKWWIVVSNDDVDVCTVDPGKEVDIWFNTDLRTMIEIWMGYTTYKAAIREQKLQIIGPSALTNNINSWLDNSVFAEIPAADEI</sequence>
<comment type="caution">
    <text evidence="5">The sequence shown here is derived from an EMBL/GenBank/DDBJ whole genome shotgun (WGS) entry which is preliminary data.</text>
</comment>
<dbReference type="SUPFAM" id="SSF46785">
    <property type="entry name" value="Winged helix' DNA-binding domain"/>
    <property type="match status" value="1"/>
</dbReference>
<dbReference type="InterPro" id="IPR036388">
    <property type="entry name" value="WH-like_DNA-bd_sf"/>
</dbReference>
<dbReference type="EMBL" id="JBBMRA010000005">
    <property type="protein sequence ID" value="MEM5536332.1"/>
    <property type="molecule type" value="Genomic_DNA"/>
</dbReference>
<name>A0ABU9TRQ7_9GAMM</name>
<keyword evidence="6" id="KW-1185">Reference proteome</keyword>
<keyword evidence="1" id="KW-0805">Transcription regulation</keyword>
<dbReference type="Pfam" id="PF01638">
    <property type="entry name" value="HxlR"/>
    <property type="match status" value="1"/>
</dbReference>
<dbReference type="InterPro" id="IPR036390">
    <property type="entry name" value="WH_DNA-bd_sf"/>
</dbReference>
<dbReference type="PROSITE" id="PS51118">
    <property type="entry name" value="HTH_HXLR"/>
    <property type="match status" value="1"/>
</dbReference>
<evidence type="ECO:0000259" key="4">
    <source>
        <dbReference type="PROSITE" id="PS51118"/>
    </source>
</evidence>
<proteinExistence type="predicted"/>
<dbReference type="Proteomes" id="UP001449225">
    <property type="component" value="Unassembled WGS sequence"/>
</dbReference>
<evidence type="ECO:0000313" key="5">
    <source>
        <dbReference type="EMBL" id="MEM5536332.1"/>
    </source>
</evidence>
<accession>A0ABU9TRQ7</accession>
<protein>
    <submittedName>
        <fullName evidence="5">Helix-turn-helix domain-containing protein</fullName>
    </submittedName>
</protein>